<name>A0A6C0LDM0_9ZZZZ</name>
<reference evidence="1" key="1">
    <citation type="journal article" date="2020" name="Nature">
        <title>Giant virus diversity and host interactions through global metagenomics.</title>
        <authorList>
            <person name="Schulz F."/>
            <person name="Roux S."/>
            <person name="Paez-Espino D."/>
            <person name="Jungbluth S."/>
            <person name="Walsh D.A."/>
            <person name="Denef V.J."/>
            <person name="McMahon K.D."/>
            <person name="Konstantinidis K.T."/>
            <person name="Eloe-Fadrosh E.A."/>
            <person name="Kyrpides N.C."/>
            <person name="Woyke T."/>
        </authorList>
    </citation>
    <scope>NUCLEOTIDE SEQUENCE</scope>
    <source>
        <strain evidence="1">GVMAG-M-3300027804-47</strain>
    </source>
</reference>
<dbReference type="EMBL" id="MN740480">
    <property type="protein sequence ID" value="QHU29046.1"/>
    <property type="molecule type" value="Genomic_DNA"/>
</dbReference>
<evidence type="ECO:0000313" key="1">
    <source>
        <dbReference type="EMBL" id="QHU29046.1"/>
    </source>
</evidence>
<accession>A0A6C0LDM0</accession>
<protein>
    <submittedName>
        <fullName evidence="1">Uncharacterized protein</fullName>
    </submittedName>
</protein>
<proteinExistence type="predicted"/>
<dbReference type="AlphaFoldDB" id="A0A6C0LDM0"/>
<sequence length="163" mass="19024">METNMELTFTQKFTEGLKQHDLTMIDMKDFVYSGGDNGSHLNYYKLLYNTDTLLPHKDYCICGHKIVKNCYIANGNQVLTLGICCIKRFISKEKQGRTCECCGFSHKNRKDNLCNKCREDRINSIKRVNNKLRNMCIECGIDIDNFKYPYCPYCIEDIKINKT</sequence>
<organism evidence="1">
    <name type="scientific">viral metagenome</name>
    <dbReference type="NCBI Taxonomy" id="1070528"/>
    <lineage>
        <taxon>unclassified sequences</taxon>
        <taxon>metagenomes</taxon>
        <taxon>organismal metagenomes</taxon>
    </lineage>
</organism>